<dbReference type="Pfam" id="PF01548">
    <property type="entry name" value="DEDD_Tnp_IS110"/>
    <property type="match status" value="1"/>
</dbReference>
<dbReference type="RefSeq" id="WP_161745304.1">
    <property type="nucleotide sequence ID" value="NZ_JAGGDJ010000112.1"/>
</dbReference>
<dbReference type="InterPro" id="IPR002525">
    <property type="entry name" value="Transp_IS110-like_N"/>
</dbReference>
<dbReference type="PANTHER" id="PTHR33055">
    <property type="entry name" value="TRANSPOSASE FOR INSERTION SEQUENCE ELEMENT IS1111A"/>
    <property type="match status" value="1"/>
</dbReference>
<dbReference type="Proteomes" id="UP000670947">
    <property type="component" value="Unassembled WGS sequence"/>
</dbReference>
<comment type="caution">
    <text evidence="3">The sequence shown here is derived from an EMBL/GenBank/DDBJ whole genome shotgun (WGS) entry which is preliminary data.</text>
</comment>
<proteinExistence type="predicted"/>
<evidence type="ECO:0000259" key="2">
    <source>
        <dbReference type="Pfam" id="PF02371"/>
    </source>
</evidence>
<dbReference type="Pfam" id="PF02371">
    <property type="entry name" value="Transposase_20"/>
    <property type="match status" value="1"/>
</dbReference>
<protein>
    <submittedName>
        <fullName evidence="3">IS110 family transposase</fullName>
    </submittedName>
</protein>
<feature type="domain" description="Transposase IS116/IS110/IS902 C-terminal" evidence="2">
    <location>
        <begin position="301"/>
        <end position="378"/>
    </location>
</feature>
<dbReference type="EMBL" id="JAGGDJ010000112">
    <property type="protein sequence ID" value="MBO7749061.1"/>
    <property type="molecule type" value="Genomic_DNA"/>
</dbReference>
<evidence type="ECO:0000313" key="4">
    <source>
        <dbReference type="Proteomes" id="UP000670947"/>
    </source>
</evidence>
<accession>A0ABS3WL39</accession>
<evidence type="ECO:0000313" key="3">
    <source>
        <dbReference type="EMBL" id="MBO7749061.1"/>
    </source>
</evidence>
<reference evidence="3 4" key="1">
    <citation type="submission" date="2021-03" db="EMBL/GenBank/DDBJ databases">
        <title>Paenibacillus artemisicola MWE-103 whole genome sequence.</title>
        <authorList>
            <person name="Ham Y.J."/>
        </authorList>
    </citation>
    <scope>NUCLEOTIDE SEQUENCE [LARGE SCALE GENOMIC DNA]</scope>
    <source>
        <strain evidence="3 4">MWE-103</strain>
    </source>
</reference>
<evidence type="ECO:0000259" key="1">
    <source>
        <dbReference type="Pfam" id="PF01548"/>
    </source>
</evidence>
<keyword evidence="4" id="KW-1185">Reference proteome</keyword>
<gene>
    <name evidence="3" type="ORF">I8J29_33370</name>
</gene>
<dbReference type="NCBIfam" id="NF033542">
    <property type="entry name" value="transpos_IS110"/>
    <property type="match status" value="1"/>
</dbReference>
<sequence>MKSRLVKAQNQRVERISTSTLVIGIDIAKEKHAAQAINFRGIVLTNRPLSFSNEHAGFEHLISSIRKLQNIHQLNDVVVGMESTGHYWFNIANWLVKQGVSVVLVNPMTTKRNKENRDNSPSKNDPKDALVIADAVSRGFYTPFSPKDEAFRRMRVMVTNREHWVVKSGRIKNRIHRWLDIRFPEYRQAFEDIFTPRSLATLRRFPAPSDIVQLAPEQMVQIWGEYMDRPGGMRGRNKALELQALARHSVGDATALEEDKWELRHLIEEFERICHIIDEADEMIEKLLPEIPCSDLVRSVGVSVPATAALFAFGGDLRKLSHGNQLLRKAGLNLAERSSGKYKGHIKLTKRGNSLLRKHLYFSVFHLLSHNRAFQALHAHNIEVKRMTKMQSMMKLIGKLARMLVAMAREGQTFSANKAQPLLAAA</sequence>
<dbReference type="PANTHER" id="PTHR33055:SF13">
    <property type="entry name" value="TRANSPOSASE"/>
    <property type="match status" value="1"/>
</dbReference>
<feature type="domain" description="Transposase IS110-like N-terminal" evidence="1">
    <location>
        <begin position="23"/>
        <end position="184"/>
    </location>
</feature>
<organism evidence="3 4">
    <name type="scientific">Paenibacillus artemisiicola</name>
    <dbReference type="NCBI Taxonomy" id="1172618"/>
    <lineage>
        <taxon>Bacteria</taxon>
        <taxon>Bacillati</taxon>
        <taxon>Bacillota</taxon>
        <taxon>Bacilli</taxon>
        <taxon>Bacillales</taxon>
        <taxon>Paenibacillaceae</taxon>
        <taxon>Paenibacillus</taxon>
    </lineage>
</organism>
<dbReference type="InterPro" id="IPR047650">
    <property type="entry name" value="Transpos_IS110"/>
</dbReference>
<dbReference type="InterPro" id="IPR003346">
    <property type="entry name" value="Transposase_20"/>
</dbReference>
<name>A0ABS3WL39_9BACL</name>